<accession>A0A179SE87</accession>
<dbReference type="PANTHER" id="PTHR30329">
    <property type="entry name" value="STATOR ELEMENT OF FLAGELLAR MOTOR COMPLEX"/>
    <property type="match status" value="1"/>
</dbReference>
<dbReference type="InterPro" id="IPR006665">
    <property type="entry name" value="OmpA-like"/>
</dbReference>
<dbReference type="PROSITE" id="PS51123">
    <property type="entry name" value="OMPA_2"/>
    <property type="match status" value="1"/>
</dbReference>
<reference evidence="1" key="1">
    <citation type="submission" date="2020-12" db="EMBL/GenBank/DDBJ databases">
        <title>Enhanced detection system for hospital associated transmission using whole genome sequencing surveillance.</title>
        <authorList>
            <person name="Harrison L.H."/>
            <person name="Van Tyne D."/>
            <person name="Marsh J.W."/>
            <person name="Griffith M.P."/>
            <person name="Snyder D.J."/>
            <person name="Cooper V.S."/>
            <person name="Mustapha M."/>
        </authorList>
    </citation>
    <scope>NUCLEOTIDE SEQUENCE</scope>
    <source>
        <strain evidence="1">PSB00042</strain>
    </source>
</reference>
<dbReference type="InterPro" id="IPR036737">
    <property type="entry name" value="OmpA-like_sf"/>
</dbReference>
<comment type="caution">
    <text evidence="1">The sequence shown here is derived from an EMBL/GenBank/DDBJ whole genome shotgun (WGS) entry which is preliminary data.</text>
</comment>
<name>A0A179SE87_PSEPU</name>
<proteinExistence type="predicted"/>
<protein>
    <submittedName>
        <fullName evidence="1">OmpA family protein</fullName>
    </submittedName>
</protein>
<dbReference type="PANTHER" id="PTHR30329:SF21">
    <property type="entry name" value="LIPOPROTEIN YIAD-RELATED"/>
    <property type="match status" value="1"/>
</dbReference>
<dbReference type="EMBL" id="JAEHTE010000026">
    <property type="protein sequence ID" value="MBI6886053.1"/>
    <property type="molecule type" value="Genomic_DNA"/>
</dbReference>
<evidence type="ECO:0000313" key="2">
    <source>
        <dbReference type="Proteomes" id="UP000637061"/>
    </source>
</evidence>
<gene>
    <name evidence="1" type="ORF">JEU22_19290</name>
</gene>
<dbReference type="Gene3D" id="3.30.1330.60">
    <property type="entry name" value="OmpA-like domain"/>
    <property type="match status" value="1"/>
</dbReference>
<dbReference type="RefSeq" id="WP_014592446.1">
    <property type="nucleotide sequence ID" value="NZ_CP063454.1"/>
</dbReference>
<dbReference type="Pfam" id="PF00691">
    <property type="entry name" value="OmpA"/>
    <property type="match status" value="1"/>
</dbReference>
<dbReference type="GO" id="GO:0016020">
    <property type="term" value="C:membrane"/>
    <property type="evidence" value="ECO:0007669"/>
    <property type="project" value="UniProtKB-UniRule"/>
</dbReference>
<organism evidence="1 2">
    <name type="scientific">Pseudomonas putida</name>
    <name type="common">Arthrobacter siderocapsulatus</name>
    <dbReference type="NCBI Taxonomy" id="303"/>
    <lineage>
        <taxon>Bacteria</taxon>
        <taxon>Pseudomonadati</taxon>
        <taxon>Pseudomonadota</taxon>
        <taxon>Gammaproteobacteria</taxon>
        <taxon>Pseudomonadales</taxon>
        <taxon>Pseudomonadaceae</taxon>
        <taxon>Pseudomonas</taxon>
    </lineage>
</organism>
<dbReference type="Proteomes" id="UP000637061">
    <property type="component" value="Unassembled WGS sequence"/>
</dbReference>
<dbReference type="CDD" id="cd07185">
    <property type="entry name" value="OmpA_C-like"/>
    <property type="match status" value="1"/>
</dbReference>
<sequence>MSTFVSTPRRLLPLVLAALSVALAPKAFAGFELVESPAAPVPYVAPSAQGQNTAQMQQTINALNIEIQSLRVRLAAAEADANGSRQELLAIRARQDQIQTSINHMTLNFAFGHSRFSPSAEDGDVLVRSAQDALQVKIVGFTDSVGTVEANRRVALLRAQAAKMYLVRRGVPAAKISAEGQEGDYIAANDTPAGRAANRRVEFEFFGQYHASTALAR</sequence>
<dbReference type="AlphaFoldDB" id="A0A179SE87"/>
<dbReference type="SUPFAM" id="SSF103088">
    <property type="entry name" value="OmpA-like"/>
    <property type="match status" value="1"/>
</dbReference>
<evidence type="ECO:0000313" key="1">
    <source>
        <dbReference type="EMBL" id="MBI6886053.1"/>
    </source>
</evidence>
<dbReference type="InterPro" id="IPR050330">
    <property type="entry name" value="Bact_OuterMem_StrucFunc"/>
</dbReference>